<dbReference type="EMBL" id="JSYZ01000025">
    <property type="protein sequence ID" value="KPA87865.1"/>
    <property type="molecule type" value="Genomic_DNA"/>
</dbReference>
<dbReference type="Proteomes" id="UP000037931">
    <property type="component" value="Unassembled WGS sequence"/>
</dbReference>
<protein>
    <submittedName>
        <fullName evidence="1">Uncharacterized protein</fullName>
    </submittedName>
</protein>
<evidence type="ECO:0000313" key="2">
    <source>
        <dbReference type="Proteomes" id="UP000037931"/>
    </source>
</evidence>
<proteinExistence type="predicted"/>
<sequence length="77" mass="8801">MDTFKTCMPCVHARDWATKQPEWGGDGEHLFYFEMLEGDLSNLAPEIDTGDGRRFKAYRLLVLMNRRRAAASIHNAA</sequence>
<dbReference type="AlphaFoldDB" id="A0A0M9GCR3"/>
<organism evidence="1 2">
    <name type="scientific">Pseudomonas asplenii</name>
    <dbReference type="NCBI Taxonomy" id="53407"/>
    <lineage>
        <taxon>Bacteria</taxon>
        <taxon>Pseudomonadati</taxon>
        <taxon>Pseudomonadota</taxon>
        <taxon>Gammaproteobacteria</taxon>
        <taxon>Pseudomonadales</taxon>
        <taxon>Pseudomonadaceae</taxon>
        <taxon>Pseudomonas</taxon>
    </lineage>
</organism>
<dbReference type="RefSeq" id="WP_241494453.1">
    <property type="nucleotide sequence ID" value="NZ_JSYZ01000025.1"/>
</dbReference>
<dbReference type="STRING" id="50340.PF66_05441"/>
<keyword evidence="2" id="KW-1185">Reference proteome</keyword>
<reference evidence="1 2" key="1">
    <citation type="journal article" date="2015" name="PLoS ONE">
        <title>Rice-Infecting Pseudomonas Genomes Are Highly Accessorized and Harbor Multiple Putative Virulence Mechanisms to Cause Sheath Brown Rot.</title>
        <authorList>
            <person name="Quibod I.L."/>
            <person name="Grande G."/>
            <person name="Oreiro E.G."/>
            <person name="Borja F.N."/>
            <person name="Dossa G.S."/>
            <person name="Mauleon R."/>
            <person name="Cruz C.V."/>
            <person name="Oliva R."/>
        </authorList>
    </citation>
    <scope>NUCLEOTIDE SEQUENCE [LARGE SCALE GENOMIC DNA]</scope>
    <source>
        <strain evidence="1 2">IRRI 6609</strain>
    </source>
</reference>
<comment type="caution">
    <text evidence="1">The sequence shown here is derived from an EMBL/GenBank/DDBJ whole genome shotgun (WGS) entry which is preliminary data.</text>
</comment>
<accession>A0A0M9GCR3</accession>
<evidence type="ECO:0000313" key="1">
    <source>
        <dbReference type="EMBL" id="KPA87865.1"/>
    </source>
</evidence>
<gene>
    <name evidence="1" type="ORF">PF66_05441</name>
</gene>
<name>A0A0M9GCR3_9PSED</name>
<dbReference type="PATRIC" id="fig|50340.43.peg.3154"/>